<dbReference type="Gene3D" id="2.40.50.140">
    <property type="entry name" value="Nucleic acid-binding proteins"/>
    <property type="match status" value="1"/>
</dbReference>
<evidence type="ECO:0008006" key="4">
    <source>
        <dbReference type="Google" id="ProtNLM"/>
    </source>
</evidence>
<dbReference type="PANTHER" id="PTHR12150:SF13">
    <property type="entry name" value="METHYLTRANSFERASE C9ORF114-RELATED"/>
    <property type="match status" value="1"/>
</dbReference>
<name>A0A310SLK3_9HYME</name>
<dbReference type="Gene3D" id="3.40.1280.10">
    <property type="match status" value="1"/>
</dbReference>
<organism evidence="2 3">
    <name type="scientific">Eufriesea mexicana</name>
    <dbReference type="NCBI Taxonomy" id="516756"/>
    <lineage>
        <taxon>Eukaryota</taxon>
        <taxon>Metazoa</taxon>
        <taxon>Ecdysozoa</taxon>
        <taxon>Arthropoda</taxon>
        <taxon>Hexapoda</taxon>
        <taxon>Insecta</taxon>
        <taxon>Pterygota</taxon>
        <taxon>Neoptera</taxon>
        <taxon>Endopterygota</taxon>
        <taxon>Hymenoptera</taxon>
        <taxon>Apocrita</taxon>
        <taxon>Aculeata</taxon>
        <taxon>Apoidea</taxon>
        <taxon>Anthophila</taxon>
        <taxon>Apidae</taxon>
        <taxon>Eufriesea</taxon>
    </lineage>
</organism>
<dbReference type="AlphaFoldDB" id="A0A310SLK3"/>
<dbReference type="EMBL" id="KQ760123">
    <property type="protein sequence ID" value="OAD61854.1"/>
    <property type="molecule type" value="Genomic_DNA"/>
</dbReference>
<dbReference type="SUPFAM" id="SSF50249">
    <property type="entry name" value="Nucleic acid-binding proteins"/>
    <property type="match status" value="1"/>
</dbReference>
<protein>
    <recommendedName>
        <fullName evidence="4">Methyltransferase</fullName>
    </recommendedName>
</protein>
<dbReference type="PANTHER" id="PTHR12150">
    <property type="entry name" value="CLASS IV SAM-BINDING METHYLTRANSFERASE-RELATED"/>
    <property type="match status" value="1"/>
</dbReference>
<dbReference type="Pfam" id="PF02598">
    <property type="entry name" value="Methyltrn_RNA_3"/>
    <property type="match status" value="1"/>
</dbReference>
<dbReference type="InterPro" id="IPR029026">
    <property type="entry name" value="tRNA_m1G_MTases_N"/>
</dbReference>
<keyword evidence="3" id="KW-1185">Reference proteome</keyword>
<gene>
    <name evidence="2" type="ORF">WN48_05326</name>
</gene>
<dbReference type="OrthoDB" id="361029at2759"/>
<dbReference type="InterPro" id="IPR029028">
    <property type="entry name" value="Alpha/beta_knot_MTases"/>
</dbReference>
<evidence type="ECO:0000256" key="1">
    <source>
        <dbReference type="ARBA" id="ARBA00009841"/>
    </source>
</evidence>
<dbReference type="CDD" id="cd18086">
    <property type="entry name" value="HsC9orf114-like"/>
    <property type="match status" value="1"/>
</dbReference>
<proteinExistence type="inferred from homology"/>
<evidence type="ECO:0000313" key="2">
    <source>
        <dbReference type="EMBL" id="OAD61854.1"/>
    </source>
</evidence>
<dbReference type="Proteomes" id="UP000250275">
    <property type="component" value="Unassembled WGS sequence"/>
</dbReference>
<dbReference type="InterPro" id="IPR003750">
    <property type="entry name" value="Put_MeTrfase-C9orf114-like"/>
</dbReference>
<evidence type="ECO:0000313" key="3">
    <source>
        <dbReference type="Proteomes" id="UP000250275"/>
    </source>
</evidence>
<reference evidence="2 3" key="1">
    <citation type="submission" date="2015-07" db="EMBL/GenBank/DDBJ databases">
        <title>The genome of Eufriesea mexicana.</title>
        <authorList>
            <person name="Pan H."/>
            <person name="Kapheim K."/>
        </authorList>
    </citation>
    <scope>NUCLEOTIDE SEQUENCE [LARGE SCALE GENOMIC DNA]</scope>
    <source>
        <strain evidence="2">0111107269</strain>
        <tissue evidence="2">Whole body</tissue>
    </source>
</reference>
<accession>A0A310SLK3</accession>
<dbReference type="SUPFAM" id="SSF75217">
    <property type="entry name" value="alpha/beta knot"/>
    <property type="match status" value="1"/>
</dbReference>
<comment type="similarity">
    <text evidence="1">Belongs to the class IV-like SAM-binding methyltransferase superfamily.</text>
</comment>
<dbReference type="InterPro" id="IPR012340">
    <property type="entry name" value="NA-bd_OB-fold"/>
</dbReference>
<sequence length="378" mass="42629">MSPVIPTPKTWKETNRLYKEQRRKWKQERLAKKFKKEESKKELENEVAKSDEKHFEKKDISTLSIAVPGSILDNAQSPELRSYLAGQIARAACVYKINEIVVFDDKGDITEGEKKKVRCDEVLGERRVACLQLARILQYLECPQYLRKYFFPIHKDLQYAGVLNPLDAPHHLRQQDVSLYREGVITNKPIKTGKGSHVNVGLLNDVCVDKALTAGIRVTVKIPKDQPNPKKLKGFIVPPIVPTSDIGIYWGYTVRLANNLTEVLTQGPYKDGYDLTIGTSDKGNSIDDVKSNSIEYHHALIIFGGLSGIEEAVDNDPNLNVDDISVVFHHYLNTCPEQGSRTIRTEEAILITLAELRTKLCPKVPSLSNDQFSSFVDN</sequence>